<dbReference type="InterPro" id="IPR036182">
    <property type="entry name" value="PCuAC_sf"/>
</dbReference>
<dbReference type="Proteomes" id="UP001595632">
    <property type="component" value="Unassembled WGS sequence"/>
</dbReference>
<evidence type="ECO:0000256" key="1">
    <source>
        <dbReference type="SAM" id="SignalP"/>
    </source>
</evidence>
<comment type="caution">
    <text evidence="2">The sequence shown here is derived from an EMBL/GenBank/DDBJ whole genome shotgun (WGS) entry which is preliminary data.</text>
</comment>
<dbReference type="RefSeq" id="WP_275633176.1">
    <property type="nucleotide sequence ID" value="NZ_JARGYD010000004.1"/>
</dbReference>
<feature type="chain" id="PRO_5046909587" evidence="1">
    <location>
        <begin position="23"/>
        <end position="157"/>
    </location>
</feature>
<organism evidence="2 3">
    <name type="scientific">Psychromarinibacter halotolerans</name>
    <dbReference type="NCBI Taxonomy" id="1775175"/>
    <lineage>
        <taxon>Bacteria</taxon>
        <taxon>Pseudomonadati</taxon>
        <taxon>Pseudomonadota</taxon>
        <taxon>Alphaproteobacteria</taxon>
        <taxon>Rhodobacterales</taxon>
        <taxon>Paracoccaceae</taxon>
        <taxon>Psychromarinibacter</taxon>
    </lineage>
</organism>
<gene>
    <name evidence="2" type="ORF">ACFOGP_10795</name>
</gene>
<accession>A0ABV7GSQ9</accession>
<sequence length="157" mass="16583">MRKTAFPLLALPFLALPFSALAQDTAPSVSEVDGARILQPWAVLEDGGLQVYMRIENTGSVGLLLSGGETADGAKLTLQGTEMNATTAVAMEEFPIAPGVSIELEPGAMYLGMTDASDVSEGDRIEARIFLDTVEDVEVEIEVLAAGTKMHPSDAEE</sequence>
<feature type="signal peptide" evidence="1">
    <location>
        <begin position="1"/>
        <end position="22"/>
    </location>
</feature>
<dbReference type="EMBL" id="JBHRTB010000010">
    <property type="protein sequence ID" value="MFC3143200.1"/>
    <property type="molecule type" value="Genomic_DNA"/>
</dbReference>
<dbReference type="Gene3D" id="2.60.40.1890">
    <property type="entry name" value="PCu(A)C copper chaperone"/>
    <property type="match status" value="1"/>
</dbReference>
<reference evidence="3" key="1">
    <citation type="journal article" date="2019" name="Int. J. Syst. Evol. Microbiol.">
        <title>The Global Catalogue of Microorganisms (GCM) 10K type strain sequencing project: providing services to taxonomists for standard genome sequencing and annotation.</title>
        <authorList>
            <consortium name="The Broad Institute Genomics Platform"/>
            <consortium name="The Broad Institute Genome Sequencing Center for Infectious Disease"/>
            <person name="Wu L."/>
            <person name="Ma J."/>
        </authorList>
    </citation>
    <scope>NUCLEOTIDE SEQUENCE [LARGE SCALE GENOMIC DNA]</scope>
    <source>
        <strain evidence="3">KCTC 52366</strain>
    </source>
</reference>
<evidence type="ECO:0000313" key="3">
    <source>
        <dbReference type="Proteomes" id="UP001595632"/>
    </source>
</evidence>
<proteinExistence type="predicted"/>
<keyword evidence="1" id="KW-0732">Signal</keyword>
<protein>
    <submittedName>
        <fullName evidence="2">Copper chaperone PCu(A)C</fullName>
    </submittedName>
</protein>
<dbReference type="SUPFAM" id="SSF110087">
    <property type="entry name" value="DR1885-like metal-binding protein"/>
    <property type="match status" value="1"/>
</dbReference>
<name>A0ABV7GSQ9_9RHOB</name>
<evidence type="ECO:0000313" key="2">
    <source>
        <dbReference type="EMBL" id="MFC3143200.1"/>
    </source>
</evidence>
<keyword evidence="3" id="KW-1185">Reference proteome</keyword>